<evidence type="ECO:0000313" key="2">
    <source>
        <dbReference type="Proteomes" id="UP001345219"/>
    </source>
</evidence>
<accession>A0AAN7GGX0</accession>
<organism evidence="1 2">
    <name type="scientific">Trapa incisa</name>
    <dbReference type="NCBI Taxonomy" id="236973"/>
    <lineage>
        <taxon>Eukaryota</taxon>
        <taxon>Viridiplantae</taxon>
        <taxon>Streptophyta</taxon>
        <taxon>Embryophyta</taxon>
        <taxon>Tracheophyta</taxon>
        <taxon>Spermatophyta</taxon>
        <taxon>Magnoliopsida</taxon>
        <taxon>eudicotyledons</taxon>
        <taxon>Gunneridae</taxon>
        <taxon>Pentapetalae</taxon>
        <taxon>rosids</taxon>
        <taxon>malvids</taxon>
        <taxon>Myrtales</taxon>
        <taxon>Lythraceae</taxon>
        <taxon>Trapa</taxon>
    </lineage>
</organism>
<dbReference type="AlphaFoldDB" id="A0AAN7GGX0"/>
<keyword evidence="2" id="KW-1185">Reference proteome</keyword>
<dbReference type="PANTHER" id="PTHR33384:SF1">
    <property type="entry name" value="EXPRESSED PROTEIN"/>
    <property type="match status" value="1"/>
</dbReference>
<proteinExistence type="predicted"/>
<protein>
    <submittedName>
        <fullName evidence="1">Uncharacterized protein</fullName>
    </submittedName>
</protein>
<evidence type="ECO:0000313" key="1">
    <source>
        <dbReference type="EMBL" id="KAK4741514.1"/>
    </source>
</evidence>
<name>A0AAN7GGX0_9MYRT</name>
<dbReference type="Proteomes" id="UP001345219">
    <property type="component" value="Chromosome 19"/>
</dbReference>
<dbReference type="EMBL" id="JAXIOK010000024">
    <property type="protein sequence ID" value="KAK4741514.1"/>
    <property type="molecule type" value="Genomic_DNA"/>
</dbReference>
<sequence length="176" mass="19118">MNHCVIQKNAFLAREEMRREAVVCPKPRRLCLLTPAASDYPMRPIRWHLSNQSELHDSKSGADVLDIIFEKGGSIYGAEQACAQITSSSPPFFCGSPPSRVSNPLIKDDRFGDEKVLPFSPLSPIAGPTSGSSSPSSSLRKGGCIRANFGSKPAVRIEGFDCLNRDHRNHGIPALA</sequence>
<comment type="caution">
    <text evidence="1">The sequence shown here is derived from an EMBL/GenBank/DDBJ whole genome shotgun (WGS) entry which is preliminary data.</text>
</comment>
<gene>
    <name evidence="1" type="ORF">SAY87_025102</name>
</gene>
<dbReference type="PANTHER" id="PTHR33384">
    <property type="entry name" value="EXPRESSED PROTEIN"/>
    <property type="match status" value="1"/>
</dbReference>
<reference evidence="1 2" key="1">
    <citation type="journal article" date="2023" name="Hortic Res">
        <title>Pangenome of water caltrop reveals structural variations and asymmetric subgenome divergence after allopolyploidization.</title>
        <authorList>
            <person name="Zhang X."/>
            <person name="Chen Y."/>
            <person name="Wang L."/>
            <person name="Yuan Y."/>
            <person name="Fang M."/>
            <person name="Shi L."/>
            <person name="Lu R."/>
            <person name="Comes H.P."/>
            <person name="Ma Y."/>
            <person name="Chen Y."/>
            <person name="Huang G."/>
            <person name="Zhou Y."/>
            <person name="Zheng Z."/>
            <person name="Qiu Y."/>
        </authorList>
    </citation>
    <scope>NUCLEOTIDE SEQUENCE [LARGE SCALE GENOMIC DNA]</scope>
    <source>
        <tissue evidence="1">Roots</tissue>
    </source>
</reference>